<accession>A0A844I2F9</accession>
<dbReference type="EMBL" id="VENC01000006">
    <property type="protein sequence ID" value="MTI98177.1"/>
    <property type="molecule type" value="Genomic_DNA"/>
</dbReference>
<comment type="caution">
    <text evidence="2">The sequence shown here is derived from an EMBL/GenBank/DDBJ whole genome shotgun (WGS) entry which is preliminary data.</text>
</comment>
<name>A0A844I2F9_9GAMM</name>
<dbReference type="AlphaFoldDB" id="A0A844I2F9"/>
<evidence type="ECO:0000256" key="1">
    <source>
        <dbReference type="SAM" id="Coils"/>
    </source>
</evidence>
<protein>
    <submittedName>
        <fullName evidence="2">Uncharacterized protein</fullName>
    </submittedName>
</protein>
<proteinExistence type="predicted"/>
<dbReference type="Proteomes" id="UP000431462">
    <property type="component" value="Unassembled WGS sequence"/>
</dbReference>
<evidence type="ECO:0000313" key="3">
    <source>
        <dbReference type="Proteomes" id="UP000431462"/>
    </source>
</evidence>
<feature type="coiled-coil region" evidence="1">
    <location>
        <begin position="549"/>
        <end position="580"/>
    </location>
</feature>
<sequence>MSNIPSKESVLAFIRDVFQAGPADKKRKEFEQLRRQSNIQLKTTEDYVDEILSALGLDEVAQLQARELFFRWSEVNNFLERNIWVSHSIPRHIIWLMATHVYAPGLGRHLAFWDSVQKTDPGMSGGRFWFLPSVMSESDVKLTMPVTQVLNWLLDSLSCSLDELAQVLSNSLTITGREKDTAADFRAIRKTLRNWHAATSTPGVNKILELFNSRLNLPFNGTFDWDDNQSLNDNFNRAKAFVNQKGLSAKVLSIETPIPEATVKELLENPQPGTAEKEYFCYHLTRRYHTPDTRTIRKRLLYARAFQATYFKLAGAIGVPKEAQKLPNPSINPAIQVVSIFQIAYNLTIDSCRKSEDERNEYELFIKSIEERYPLEAHTTFLSLNKLSGSLHSLANQLNKRLMWLGQDDAVEDELPMGCSKEQFAALYKRKSELLMSCQIDHDESHRLNTATKDGDLYQGINRTRNWPALNSVINSNTISLPVRRAAAWRMVDIASTDLEHAYGLVALLSQLLNDPDKRNRPTDAQDLADALFRRIKRTSTEKNLSPVIRQLEAKHELAKNHLKESKAKFDQALDELRVKGFGTLRGEVARDALAVFASGLYRGFNSGACDQYTLSIINYGGLETPAPWYLPSTEELANKAKDYFWECLYQPYAGVPRLSLNGVQPSDA</sequence>
<reference evidence="2 3" key="1">
    <citation type="submission" date="2019-06" db="EMBL/GenBank/DDBJ databases">
        <title>Enrichment of Autotrophic Halophilic Microorganisms from Red Sea Brine Pool Using Microbial Electrosynthesis System.</title>
        <authorList>
            <person name="Alqahtani M.F."/>
            <person name="Bajracharya S."/>
            <person name="Katuri K.P."/>
            <person name="Ali M."/>
            <person name="Saikaly P.E."/>
        </authorList>
    </citation>
    <scope>NUCLEOTIDE SEQUENCE [LARGE SCALE GENOMIC DNA]</scope>
    <source>
        <strain evidence="2">MES15</strain>
    </source>
</reference>
<keyword evidence="1" id="KW-0175">Coiled coil</keyword>
<organism evidence="2 3">
    <name type="scientific">Marinobacter adhaerens</name>
    <dbReference type="NCBI Taxonomy" id="1033846"/>
    <lineage>
        <taxon>Bacteria</taxon>
        <taxon>Pseudomonadati</taxon>
        <taxon>Pseudomonadota</taxon>
        <taxon>Gammaproteobacteria</taxon>
        <taxon>Pseudomonadales</taxon>
        <taxon>Marinobacteraceae</taxon>
        <taxon>Marinobacter</taxon>
    </lineage>
</organism>
<dbReference type="RefSeq" id="WP_064227458.1">
    <property type="nucleotide sequence ID" value="NZ_CBDIPR010000001.1"/>
</dbReference>
<evidence type="ECO:0000313" key="2">
    <source>
        <dbReference type="EMBL" id="MTI98177.1"/>
    </source>
</evidence>
<gene>
    <name evidence="2" type="ORF">FH752_06100</name>
</gene>